<feature type="region of interest" description="Disordered" evidence="1">
    <location>
        <begin position="46"/>
        <end position="106"/>
    </location>
</feature>
<comment type="caution">
    <text evidence="2">The sequence shown here is derived from an EMBL/GenBank/DDBJ whole genome shotgun (WGS) entry which is preliminary data.</text>
</comment>
<proteinExistence type="predicted"/>
<gene>
    <name evidence="2" type="ORF">PF021_00530</name>
</gene>
<feature type="region of interest" description="Disordered" evidence="1">
    <location>
        <begin position="1"/>
        <end position="25"/>
    </location>
</feature>
<feature type="compositionally biased region" description="Basic and acidic residues" evidence="1">
    <location>
        <begin position="84"/>
        <end position="106"/>
    </location>
</feature>
<reference evidence="2 3" key="1">
    <citation type="submission" date="2023-01" db="EMBL/GenBank/DDBJ databases">
        <title>Description of Helicobacter ibis sp. nov. isolated from faecal droppings of black-faced ibis (Theristicus melanopis).</title>
        <authorList>
            <person name="Lopez-Cantillo M."/>
            <person name="Vidal-Veuthey B."/>
            <person name="Mella A."/>
            <person name="De La Haba R."/>
            <person name="Collado L."/>
        </authorList>
    </citation>
    <scope>NUCLEOTIDE SEQUENCE [LARGE SCALE GENOMIC DNA]</scope>
    <source>
        <strain evidence="2 3">A82</strain>
    </source>
</reference>
<evidence type="ECO:0000256" key="1">
    <source>
        <dbReference type="SAM" id="MobiDB-lite"/>
    </source>
</evidence>
<keyword evidence="3" id="KW-1185">Reference proteome</keyword>
<protein>
    <submittedName>
        <fullName evidence="2">Uncharacterized protein</fullName>
    </submittedName>
</protein>
<sequence length="106" mass="12016">MAVSPVGNTTFINQNSQVSSTQHANAQAKLDFQALVNIQEMENKQNEIAEVRPAEDIKKTDEDAKGSKQEQEKKEKKNKKKQKKEQEKDEIVRDSHGDITHLDISV</sequence>
<feature type="compositionally biased region" description="Basic and acidic residues" evidence="1">
    <location>
        <begin position="46"/>
        <end position="75"/>
    </location>
</feature>
<name>A0ABT4VC34_9HELI</name>
<dbReference type="RefSeq" id="WP_271020454.1">
    <property type="nucleotide sequence ID" value="NZ_JAQHXR010000001.1"/>
</dbReference>
<dbReference type="EMBL" id="JAQHXR010000001">
    <property type="protein sequence ID" value="MDA3968157.1"/>
    <property type="molecule type" value="Genomic_DNA"/>
</dbReference>
<accession>A0ABT4VC34</accession>
<organism evidence="2 3">
    <name type="scientific">Helicobacter ibis</name>
    <dbReference type="NCBI Taxonomy" id="2962633"/>
    <lineage>
        <taxon>Bacteria</taxon>
        <taxon>Pseudomonadati</taxon>
        <taxon>Campylobacterota</taxon>
        <taxon>Epsilonproteobacteria</taxon>
        <taxon>Campylobacterales</taxon>
        <taxon>Helicobacteraceae</taxon>
        <taxon>Helicobacter</taxon>
    </lineage>
</organism>
<evidence type="ECO:0000313" key="2">
    <source>
        <dbReference type="EMBL" id="MDA3968157.1"/>
    </source>
</evidence>
<evidence type="ECO:0000313" key="3">
    <source>
        <dbReference type="Proteomes" id="UP001210261"/>
    </source>
</evidence>
<dbReference type="Proteomes" id="UP001210261">
    <property type="component" value="Unassembled WGS sequence"/>
</dbReference>